<evidence type="ECO:0000313" key="3">
    <source>
        <dbReference type="Proteomes" id="UP000287171"/>
    </source>
</evidence>
<feature type="region of interest" description="Disordered" evidence="1">
    <location>
        <begin position="78"/>
        <end position="114"/>
    </location>
</feature>
<evidence type="ECO:0000313" key="2">
    <source>
        <dbReference type="EMBL" id="GCE25898.1"/>
    </source>
</evidence>
<protein>
    <submittedName>
        <fullName evidence="2">Uncharacterized protein</fullName>
    </submittedName>
</protein>
<dbReference type="EMBL" id="BIFT01000001">
    <property type="protein sequence ID" value="GCE25898.1"/>
    <property type="molecule type" value="Genomic_DNA"/>
</dbReference>
<dbReference type="Proteomes" id="UP000287171">
    <property type="component" value="Unassembled WGS sequence"/>
</dbReference>
<organism evidence="2 3">
    <name type="scientific">Dictyobacter alpinus</name>
    <dbReference type="NCBI Taxonomy" id="2014873"/>
    <lineage>
        <taxon>Bacteria</taxon>
        <taxon>Bacillati</taxon>
        <taxon>Chloroflexota</taxon>
        <taxon>Ktedonobacteria</taxon>
        <taxon>Ktedonobacterales</taxon>
        <taxon>Dictyobacteraceae</taxon>
        <taxon>Dictyobacter</taxon>
    </lineage>
</organism>
<keyword evidence="3" id="KW-1185">Reference proteome</keyword>
<proteinExistence type="predicted"/>
<sequence>MFDPFYIAFIWCDHTRPLTGTCLKLYGGLKKGAAAPFFNPPYNLKAGCRDGGIKAGCRDGGIKAGCRGGGIKAGCRDGNMKGGVQGRQPMTEREVSSQLFPPLSFPPEGEGWGN</sequence>
<accession>A0A402B3I4</accession>
<name>A0A402B3I4_9CHLR</name>
<reference evidence="3" key="1">
    <citation type="submission" date="2018-12" db="EMBL/GenBank/DDBJ databases">
        <title>Tengunoibacter tsumagoiensis gen. nov., sp. nov., Dictyobacter kobayashii sp. nov., D. alpinus sp. nov., and D. joshuensis sp. nov. and description of Dictyobacteraceae fam. nov. within the order Ktedonobacterales isolated from Tengu-no-mugimeshi.</title>
        <authorList>
            <person name="Wang C.M."/>
            <person name="Zheng Y."/>
            <person name="Sakai Y."/>
            <person name="Toyoda A."/>
            <person name="Minakuchi Y."/>
            <person name="Abe K."/>
            <person name="Yokota A."/>
            <person name="Yabe S."/>
        </authorList>
    </citation>
    <scope>NUCLEOTIDE SEQUENCE [LARGE SCALE GENOMIC DNA]</scope>
    <source>
        <strain evidence="3">Uno16</strain>
    </source>
</reference>
<evidence type="ECO:0000256" key="1">
    <source>
        <dbReference type="SAM" id="MobiDB-lite"/>
    </source>
</evidence>
<comment type="caution">
    <text evidence="2">The sequence shown here is derived from an EMBL/GenBank/DDBJ whole genome shotgun (WGS) entry which is preliminary data.</text>
</comment>
<dbReference type="AlphaFoldDB" id="A0A402B3I4"/>
<gene>
    <name evidence="2" type="ORF">KDA_13820</name>
</gene>